<sequence length="510" mass="56695">MSHPTARIESLDHEGHGIAHVDGKTIFIDGALPFETVSFQSYRKKPNFENAQALEIHNESFMRTTPKCPHFGVCGGCSIQHMEFGAQVAAKQRILEDNLERIGHVDAETSLPPIYGSAWGYRHRARLSVRHVAKKGGVLVGFHEKRSRYIADMTECHVLVPHVAKQLPALRELVARLSIVTQMPQIEVAVGENVTVLVFRNMVDITAADEAHFKAYADQWNVQIWLQPKGPDTAYPLYPKNAPMLSYTLPEYGIEMPFKPTEFTQVNHAVNRVMVERAINMLDPQPGEVIADMFCGLGNFTLPIARRGAKVLGMEGSKQLVERAFEGARHNRLDHMTDFAVANLFEMTEEWLDKLGRFDKMLIDPPRDGAIDLVKAISAEHGPKRIVYVSCSPSTLARDANVLVNVKGYTLKAAGVINMFPHTAHVESIAWFEKTGPGMSREEVAEMEAAEAALREAVKAEQKAAAAQEKARRAAKEAELAEARARKAAEKEARRAHYLANRVVPDGEAQ</sequence>
<comment type="similarity">
    <text evidence="9">Belongs to the class I-like SAM-binding methyltransferase superfamily. RNA M5U methyltransferase family. RlmD subfamily.</text>
</comment>
<accession>A0ABQ3H7P6</accession>
<gene>
    <name evidence="9 14" type="primary">rlmD</name>
    <name evidence="14" type="ORF">GCM10007350_34220</name>
</gene>
<evidence type="ECO:0000256" key="1">
    <source>
        <dbReference type="ARBA" id="ARBA00022485"/>
    </source>
</evidence>
<comment type="function">
    <text evidence="9">Catalyzes the formation of 5-methyl-uridine at position 1939 (m5U1939) in 23S rRNA.</text>
</comment>
<feature type="binding site" evidence="9">
    <location>
        <position position="77"/>
    </location>
    <ligand>
        <name>[4Fe-4S] cluster</name>
        <dbReference type="ChEBI" id="CHEBI:49883"/>
    </ligand>
</feature>
<keyword evidence="6 9" id="KW-0479">Metal-binding</keyword>
<evidence type="ECO:0000256" key="7">
    <source>
        <dbReference type="ARBA" id="ARBA00023004"/>
    </source>
</evidence>
<feature type="binding site" evidence="9">
    <location>
        <position position="343"/>
    </location>
    <ligand>
        <name>S-adenosyl-L-methionine</name>
        <dbReference type="ChEBI" id="CHEBI:59789"/>
    </ligand>
</feature>
<dbReference type="EC" id="2.1.1.190" evidence="9"/>
<dbReference type="SUPFAM" id="SSF50249">
    <property type="entry name" value="Nucleic acid-binding proteins"/>
    <property type="match status" value="1"/>
</dbReference>
<dbReference type="PROSITE" id="PS51687">
    <property type="entry name" value="SAM_MT_RNA_M5U"/>
    <property type="match status" value="1"/>
</dbReference>
<dbReference type="Gene3D" id="2.40.50.140">
    <property type="entry name" value="Nucleic acid-binding proteins"/>
    <property type="match status" value="1"/>
</dbReference>
<evidence type="ECO:0000256" key="9">
    <source>
        <dbReference type="HAMAP-Rule" id="MF_01010"/>
    </source>
</evidence>
<evidence type="ECO:0000259" key="13">
    <source>
        <dbReference type="PROSITE" id="PS50926"/>
    </source>
</evidence>
<evidence type="ECO:0000256" key="12">
    <source>
        <dbReference type="SAM" id="Coils"/>
    </source>
</evidence>
<dbReference type="InterPro" id="IPR012340">
    <property type="entry name" value="NA-bd_OB-fold"/>
</dbReference>
<dbReference type="PROSITE" id="PS50926">
    <property type="entry name" value="TRAM"/>
    <property type="match status" value="1"/>
</dbReference>
<evidence type="ECO:0000313" key="14">
    <source>
        <dbReference type="EMBL" id="GHD68585.1"/>
    </source>
</evidence>
<dbReference type="RefSeq" id="WP_189462173.1">
    <property type="nucleotide sequence ID" value="NZ_BMYO01000010.1"/>
</dbReference>
<dbReference type="InterPro" id="IPR002792">
    <property type="entry name" value="TRAM_dom"/>
</dbReference>
<feature type="active site" evidence="11">
    <location>
        <position position="391"/>
    </location>
</feature>
<evidence type="ECO:0000256" key="3">
    <source>
        <dbReference type="ARBA" id="ARBA00022603"/>
    </source>
</evidence>
<feature type="binding site" evidence="9 10">
    <location>
        <position position="315"/>
    </location>
    <ligand>
        <name>S-adenosyl-L-methionine</name>
        <dbReference type="ChEBI" id="CHEBI:59789"/>
    </ligand>
</feature>
<keyword evidence="4 9" id="KW-0808">Transferase</keyword>
<dbReference type="Pfam" id="PF05958">
    <property type="entry name" value="tRNA_U5-meth_tr"/>
    <property type="match status" value="1"/>
</dbReference>
<dbReference type="CDD" id="cd02440">
    <property type="entry name" value="AdoMet_MTases"/>
    <property type="match status" value="1"/>
</dbReference>
<keyword evidence="5 9" id="KW-0949">S-adenosyl-L-methionine</keyword>
<keyword evidence="7 9" id="KW-0408">Iron</keyword>
<dbReference type="PANTHER" id="PTHR11061:SF49">
    <property type="entry name" value="23S RRNA (URACIL(1939)-C(5))-METHYLTRANSFERASE RLMD"/>
    <property type="match status" value="1"/>
</dbReference>
<dbReference type="InterPro" id="IPR029063">
    <property type="entry name" value="SAM-dependent_MTases_sf"/>
</dbReference>
<dbReference type="PROSITE" id="PS01231">
    <property type="entry name" value="TRMA_2"/>
    <property type="match status" value="1"/>
</dbReference>
<comment type="catalytic activity">
    <reaction evidence="9">
        <text>uridine(1939) in 23S rRNA + S-adenosyl-L-methionine = 5-methyluridine(1939) in 23S rRNA + S-adenosyl-L-homocysteine + H(+)</text>
        <dbReference type="Rhea" id="RHEA:42908"/>
        <dbReference type="Rhea" id="RHEA-COMP:10278"/>
        <dbReference type="Rhea" id="RHEA-COMP:10279"/>
        <dbReference type="ChEBI" id="CHEBI:15378"/>
        <dbReference type="ChEBI" id="CHEBI:57856"/>
        <dbReference type="ChEBI" id="CHEBI:59789"/>
        <dbReference type="ChEBI" id="CHEBI:65315"/>
        <dbReference type="ChEBI" id="CHEBI:74447"/>
        <dbReference type="EC" id="2.1.1.190"/>
    </reaction>
</comment>
<evidence type="ECO:0000313" key="15">
    <source>
        <dbReference type="Proteomes" id="UP000604737"/>
    </source>
</evidence>
<dbReference type="InterPro" id="IPR030390">
    <property type="entry name" value="MeTrfase_TrmA_AS"/>
</dbReference>
<keyword evidence="2 9" id="KW-0698">rRNA processing</keyword>
<dbReference type="HAMAP" id="MF_01010">
    <property type="entry name" value="23SrRNA_methyltr_RlmD"/>
    <property type="match status" value="1"/>
</dbReference>
<dbReference type="Gene3D" id="3.40.50.150">
    <property type="entry name" value="Vaccinia Virus protein VP39"/>
    <property type="match status" value="1"/>
</dbReference>
<evidence type="ECO:0000256" key="8">
    <source>
        <dbReference type="ARBA" id="ARBA00023014"/>
    </source>
</evidence>
<dbReference type="NCBIfam" id="TIGR00479">
    <property type="entry name" value="rumA"/>
    <property type="match status" value="1"/>
</dbReference>
<proteinExistence type="inferred from homology"/>
<dbReference type="InterPro" id="IPR001566">
    <property type="entry name" value="23S_rRNA_MeTrfase_RlmD"/>
</dbReference>
<dbReference type="NCBIfam" id="NF009639">
    <property type="entry name" value="PRK13168.1"/>
    <property type="match status" value="1"/>
</dbReference>
<dbReference type="Proteomes" id="UP000604737">
    <property type="component" value="Unassembled WGS sequence"/>
</dbReference>
<evidence type="ECO:0000256" key="4">
    <source>
        <dbReference type="ARBA" id="ARBA00022679"/>
    </source>
</evidence>
<keyword evidence="1 9" id="KW-0004">4Fe-4S</keyword>
<feature type="binding site" evidence="9">
    <location>
        <position position="68"/>
    </location>
    <ligand>
        <name>[4Fe-4S] cluster</name>
        <dbReference type="ChEBI" id="CHEBI:49883"/>
    </ligand>
</feature>
<evidence type="ECO:0000256" key="6">
    <source>
        <dbReference type="ARBA" id="ARBA00022723"/>
    </source>
</evidence>
<dbReference type="PROSITE" id="PS01230">
    <property type="entry name" value="TRMA_1"/>
    <property type="match status" value="1"/>
</dbReference>
<keyword evidence="3 9" id="KW-0489">Methyltransferase</keyword>
<feature type="active site" description="Nucleophile" evidence="9 10">
    <location>
        <position position="391"/>
    </location>
</feature>
<keyword evidence="15" id="KW-1185">Reference proteome</keyword>
<dbReference type="EMBL" id="BMYO01000010">
    <property type="protein sequence ID" value="GHD68585.1"/>
    <property type="molecule type" value="Genomic_DNA"/>
</dbReference>
<feature type="domain" description="TRAM" evidence="13">
    <location>
        <begin position="1"/>
        <end position="55"/>
    </location>
</feature>
<dbReference type="SUPFAM" id="SSF53335">
    <property type="entry name" value="S-adenosyl-L-methionine-dependent methyltransferases"/>
    <property type="match status" value="1"/>
</dbReference>
<reference evidence="15" key="1">
    <citation type="journal article" date="2019" name="Int. J. Syst. Evol. Microbiol.">
        <title>The Global Catalogue of Microorganisms (GCM) 10K type strain sequencing project: providing services to taxonomists for standard genome sequencing and annotation.</title>
        <authorList>
            <consortium name="The Broad Institute Genomics Platform"/>
            <consortium name="The Broad Institute Genome Sequencing Center for Infectious Disease"/>
            <person name="Wu L."/>
            <person name="Ma J."/>
        </authorList>
    </citation>
    <scope>NUCLEOTIDE SEQUENCE [LARGE SCALE GENOMIC DNA]</scope>
    <source>
        <strain evidence="15">KCTC 23701</strain>
    </source>
</reference>
<feature type="coiled-coil region" evidence="12">
    <location>
        <begin position="444"/>
        <end position="493"/>
    </location>
</feature>
<keyword evidence="8 9" id="KW-0411">Iron-sulfur</keyword>
<comment type="caution">
    <text evidence="14">The sequence shown here is derived from an EMBL/GenBank/DDBJ whole genome shotgun (WGS) entry which is preliminary data.</text>
</comment>
<feature type="binding site" evidence="9 10">
    <location>
        <position position="265"/>
    </location>
    <ligand>
        <name>S-adenosyl-L-methionine</name>
        <dbReference type="ChEBI" id="CHEBI:59789"/>
    </ligand>
</feature>
<dbReference type="PANTHER" id="PTHR11061">
    <property type="entry name" value="RNA M5U METHYLTRANSFERASE"/>
    <property type="match status" value="1"/>
</dbReference>
<evidence type="ECO:0000256" key="11">
    <source>
        <dbReference type="PROSITE-ProRule" id="PRU10015"/>
    </source>
</evidence>
<organism evidence="14 15">
    <name type="scientific">Jeongeupia chitinilytica</name>
    <dbReference type="NCBI Taxonomy" id="1041641"/>
    <lineage>
        <taxon>Bacteria</taxon>
        <taxon>Pseudomonadati</taxon>
        <taxon>Pseudomonadota</taxon>
        <taxon>Betaproteobacteria</taxon>
        <taxon>Neisseriales</taxon>
        <taxon>Chitinibacteraceae</taxon>
        <taxon>Jeongeupia</taxon>
    </lineage>
</organism>
<keyword evidence="12" id="KW-0175">Coiled coil</keyword>
<dbReference type="Gene3D" id="2.40.50.1070">
    <property type="match status" value="1"/>
</dbReference>
<feature type="binding site" evidence="9">
    <location>
        <position position="299"/>
    </location>
    <ligand>
        <name>S-adenosyl-L-methionine</name>
        <dbReference type="ChEBI" id="CHEBI:59789"/>
    </ligand>
</feature>
<name>A0ABQ3H7P6_9NEIS</name>
<dbReference type="InterPro" id="IPR030391">
    <property type="entry name" value="MeTrfase_TrmA_CS"/>
</dbReference>
<feature type="binding site" evidence="9 10">
    <location>
        <position position="294"/>
    </location>
    <ligand>
        <name>S-adenosyl-L-methionine</name>
        <dbReference type="ChEBI" id="CHEBI:59789"/>
    </ligand>
</feature>
<dbReference type="Pfam" id="PF01938">
    <property type="entry name" value="TRAM"/>
    <property type="match status" value="1"/>
</dbReference>
<feature type="binding site" evidence="9">
    <location>
        <position position="156"/>
    </location>
    <ligand>
        <name>[4Fe-4S] cluster</name>
        <dbReference type="ChEBI" id="CHEBI:49883"/>
    </ligand>
</feature>
<feature type="binding site" evidence="9">
    <location>
        <position position="74"/>
    </location>
    <ligand>
        <name>[4Fe-4S] cluster</name>
        <dbReference type="ChEBI" id="CHEBI:49883"/>
    </ligand>
</feature>
<evidence type="ECO:0000256" key="2">
    <source>
        <dbReference type="ARBA" id="ARBA00022552"/>
    </source>
</evidence>
<evidence type="ECO:0000256" key="5">
    <source>
        <dbReference type="ARBA" id="ARBA00022691"/>
    </source>
</evidence>
<evidence type="ECO:0000256" key="10">
    <source>
        <dbReference type="PROSITE-ProRule" id="PRU01024"/>
    </source>
</evidence>
<protein>
    <recommendedName>
        <fullName evidence="9">23S rRNA (uracil(1939)-C(5))-methyltransferase RlmD</fullName>
        <ecNumber evidence="9">2.1.1.190</ecNumber>
    </recommendedName>
    <alternativeName>
        <fullName evidence="9">23S rRNA(m5U1939)-methyltransferase</fullName>
    </alternativeName>
</protein>
<dbReference type="InterPro" id="IPR010280">
    <property type="entry name" value="U5_MeTrfase_fam"/>
</dbReference>
<feature type="binding site" evidence="9 10">
    <location>
        <position position="364"/>
    </location>
    <ligand>
        <name>S-adenosyl-L-methionine</name>
        <dbReference type="ChEBI" id="CHEBI:59789"/>
    </ligand>
</feature>